<sequence>MDPFNRLPAELIQEIISQSADFIGTEGLLLVSPRVHAVFHAQPRWILLDLMASNSITQIPTVHKLCRNIALIRHPLIHCLSLEDYQNTCETTPTLPEHMNTAELLQILHIAAHIQRLTCICLSTMHQNLISAIQNQPEDLFSGPLPAQRASEPFCWIEQYRVSWALWHLQHCSDLQTTAKHRWNWPAESLRELDPYLVWNAIDPTLAEQIWTVSAVLADLGLHPSYQTPDLHSLNLYGALTWLPNELLNKHNQEPPLPTWHYPDETPLPFFDSLQLSPANTHPYTRYWSPPPVPNYTLANSYWGRTPRRCDRRSSGAMMFKAYGSRMSRHSPPNYGMWEMRLYRRLGATIWDPRRLHLVGLFDCNARARMRRPDRWIIEGLSEGHVQPRSHAKEIQARWLALVGKRLVLEP</sequence>
<organism evidence="1 2">
    <name type="scientific">Aspergillus cavernicola</name>
    <dbReference type="NCBI Taxonomy" id="176166"/>
    <lineage>
        <taxon>Eukaryota</taxon>
        <taxon>Fungi</taxon>
        <taxon>Dikarya</taxon>
        <taxon>Ascomycota</taxon>
        <taxon>Pezizomycotina</taxon>
        <taxon>Eurotiomycetes</taxon>
        <taxon>Eurotiomycetidae</taxon>
        <taxon>Eurotiales</taxon>
        <taxon>Aspergillaceae</taxon>
        <taxon>Aspergillus</taxon>
        <taxon>Aspergillus subgen. Nidulantes</taxon>
    </lineage>
</organism>
<accession>A0ABR4I4Y8</accession>
<gene>
    <name evidence="1" type="ORF">BDW59DRAFT_149221</name>
</gene>
<keyword evidence="2" id="KW-1185">Reference proteome</keyword>
<evidence type="ECO:0000313" key="2">
    <source>
        <dbReference type="Proteomes" id="UP001610335"/>
    </source>
</evidence>
<reference evidence="1 2" key="1">
    <citation type="submission" date="2024-07" db="EMBL/GenBank/DDBJ databases">
        <title>Section-level genome sequencing and comparative genomics of Aspergillus sections Usti and Cavernicolus.</title>
        <authorList>
            <consortium name="Lawrence Berkeley National Laboratory"/>
            <person name="Nybo J.L."/>
            <person name="Vesth T.C."/>
            <person name="Theobald S."/>
            <person name="Frisvad J.C."/>
            <person name="Larsen T.O."/>
            <person name="Kjaerboelling I."/>
            <person name="Rothschild-Mancinelli K."/>
            <person name="Lyhne E.K."/>
            <person name="Kogle M.E."/>
            <person name="Barry K."/>
            <person name="Clum A."/>
            <person name="Na H."/>
            <person name="Ledsgaard L."/>
            <person name="Lin J."/>
            <person name="Lipzen A."/>
            <person name="Kuo A."/>
            <person name="Riley R."/>
            <person name="Mondo S."/>
            <person name="LaButti K."/>
            <person name="Haridas S."/>
            <person name="Pangalinan J."/>
            <person name="Salamov A.A."/>
            <person name="Simmons B.A."/>
            <person name="Magnuson J.K."/>
            <person name="Chen J."/>
            <person name="Drula E."/>
            <person name="Henrissat B."/>
            <person name="Wiebenga A."/>
            <person name="Lubbers R.J."/>
            <person name="Gomes A.C."/>
            <person name="Makela M.R."/>
            <person name="Stajich J."/>
            <person name="Grigoriev I.V."/>
            <person name="Mortensen U.H."/>
            <person name="De vries R.P."/>
            <person name="Baker S.E."/>
            <person name="Andersen M.R."/>
        </authorList>
    </citation>
    <scope>NUCLEOTIDE SEQUENCE [LARGE SCALE GENOMIC DNA]</scope>
    <source>
        <strain evidence="1 2">CBS 600.67</strain>
    </source>
</reference>
<comment type="caution">
    <text evidence="1">The sequence shown here is derived from an EMBL/GenBank/DDBJ whole genome shotgun (WGS) entry which is preliminary data.</text>
</comment>
<evidence type="ECO:0000313" key="1">
    <source>
        <dbReference type="EMBL" id="KAL2822816.1"/>
    </source>
</evidence>
<evidence type="ECO:0008006" key="3">
    <source>
        <dbReference type="Google" id="ProtNLM"/>
    </source>
</evidence>
<protein>
    <recommendedName>
        <fullName evidence="3">F-box domain-containing protein</fullName>
    </recommendedName>
</protein>
<name>A0ABR4I4Y8_9EURO</name>
<dbReference type="EMBL" id="JBFXLS010000056">
    <property type="protein sequence ID" value="KAL2822816.1"/>
    <property type="molecule type" value="Genomic_DNA"/>
</dbReference>
<proteinExistence type="predicted"/>
<dbReference type="Proteomes" id="UP001610335">
    <property type="component" value="Unassembled WGS sequence"/>
</dbReference>